<dbReference type="Pfam" id="PF19686">
    <property type="entry name" value="DUF6188"/>
    <property type="match status" value="1"/>
</dbReference>
<feature type="chain" id="PRO_5047305116" evidence="2">
    <location>
        <begin position="30"/>
        <end position="289"/>
    </location>
</feature>
<dbReference type="InterPro" id="IPR006976">
    <property type="entry name" value="VanZ-like"/>
</dbReference>
<dbReference type="PANTHER" id="PTHR36834:SF1">
    <property type="entry name" value="INTEGRAL MEMBRANE PROTEIN"/>
    <property type="match status" value="1"/>
</dbReference>
<evidence type="ECO:0000256" key="2">
    <source>
        <dbReference type="SAM" id="SignalP"/>
    </source>
</evidence>
<feature type="transmembrane region" description="Helical" evidence="1">
    <location>
        <begin position="176"/>
        <end position="196"/>
    </location>
</feature>
<keyword evidence="5" id="KW-1185">Reference proteome</keyword>
<dbReference type="InterPro" id="IPR046179">
    <property type="entry name" value="DUF6188"/>
</dbReference>
<evidence type="ECO:0000313" key="5">
    <source>
        <dbReference type="Proteomes" id="UP001597045"/>
    </source>
</evidence>
<gene>
    <name evidence="4" type="ORF">ACFQ1S_18950</name>
</gene>
<evidence type="ECO:0000259" key="3">
    <source>
        <dbReference type="Pfam" id="PF04892"/>
    </source>
</evidence>
<dbReference type="Pfam" id="PF04892">
    <property type="entry name" value="VanZ"/>
    <property type="match status" value="1"/>
</dbReference>
<dbReference type="Proteomes" id="UP001597045">
    <property type="component" value="Unassembled WGS sequence"/>
</dbReference>
<proteinExistence type="predicted"/>
<keyword evidence="1" id="KW-0472">Membrane</keyword>
<feature type="transmembrane region" description="Helical" evidence="1">
    <location>
        <begin position="95"/>
        <end position="122"/>
    </location>
</feature>
<keyword evidence="1" id="KW-1133">Transmembrane helix</keyword>
<keyword evidence="2" id="KW-0732">Signal</keyword>
<feature type="transmembrane region" description="Helical" evidence="1">
    <location>
        <begin position="134"/>
        <end position="155"/>
    </location>
</feature>
<keyword evidence="1" id="KW-0812">Transmembrane</keyword>
<reference evidence="5" key="1">
    <citation type="journal article" date="2019" name="Int. J. Syst. Evol. Microbiol.">
        <title>The Global Catalogue of Microorganisms (GCM) 10K type strain sequencing project: providing services to taxonomists for standard genome sequencing and annotation.</title>
        <authorList>
            <consortium name="The Broad Institute Genomics Platform"/>
            <consortium name="The Broad Institute Genome Sequencing Center for Infectious Disease"/>
            <person name="Wu L."/>
            <person name="Ma J."/>
        </authorList>
    </citation>
    <scope>NUCLEOTIDE SEQUENCE [LARGE SCALE GENOMIC DNA]</scope>
    <source>
        <strain evidence="5">JCM 31486</strain>
    </source>
</reference>
<comment type="caution">
    <text evidence="4">The sequence shown here is derived from an EMBL/GenBank/DDBJ whole genome shotgun (WGS) entry which is preliminary data.</text>
</comment>
<feature type="non-terminal residue" evidence="4">
    <location>
        <position position="1"/>
    </location>
</feature>
<name>A0ABW3MA84_9PSEU</name>
<accession>A0ABW3MA84</accession>
<dbReference type="PANTHER" id="PTHR36834">
    <property type="entry name" value="MEMBRANE PROTEIN-RELATED"/>
    <property type="match status" value="1"/>
</dbReference>
<feature type="domain" description="VanZ-like" evidence="3">
    <location>
        <begin position="10"/>
        <end position="147"/>
    </location>
</feature>
<evidence type="ECO:0000313" key="4">
    <source>
        <dbReference type="EMBL" id="MFD1047468.1"/>
    </source>
</evidence>
<evidence type="ECO:0000256" key="1">
    <source>
        <dbReference type="SAM" id="Phobius"/>
    </source>
</evidence>
<feature type="transmembrane region" description="Helical" evidence="1">
    <location>
        <begin position="70"/>
        <end position="88"/>
    </location>
</feature>
<dbReference type="EMBL" id="JBHTIS010001091">
    <property type="protein sequence ID" value="MFD1047468.1"/>
    <property type="molecule type" value="Genomic_DNA"/>
</dbReference>
<sequence>GWTTVVFYSFLFYLLAAFLQTIVPLPSNAAYCTAHNYASTPQLRPGYFIEVIAQRARGDWSLGSIMRNGVLWSTGLNVILLLPLGIYLRYITRMGVIAATAVGFGVALFFELTQLTGLWFIYPCPYRLFSVDDMILNTAGAFIGAVIGGPLRRVLPDLEPKRDLQRYAERVTVTRRLFALVTDMLGFAVLVAFWLGQPRTTVGSFTDYFDALIGWERFRAELAPALDLFEKTITTVEIRDDGALTLTFDDGGEMFVGVDAQFESWHLSGQGVDNILVGPGGHADWQRPD</sequence>
<dbReference type="InterPro" id="IPR053150">
    <property type="entry name" value="Teicoplanin_resist-assoc"/>
</dbReference>
<protein>
    <submittedName>
        <fullName evidence="4">DUF6188 family protein</fullName>
    </submittedName>
</protein>
<feature type="signal peptide" evidence="2">
    <location>
        <begin position="1"/>
        <end position="29"/>
    </location>
</feature>
<organism evidence="4 5">
    <name type="scientific">Kibdelosporangium lantanae</name>
    <dbReference type="NCBI Taxonomy" id="1497396"/>
    <lineage>
        <taxon>Bacteria</taxon>
        <taxon>Bacillati</taxon>
        <taxon>Actinomycetota</taxon>
        <taxon>Actinomycetes</taxon>
        <taxon>Pseudonocardiales</taxon>
        <taxon>Pseudonocardiaceae</taxon>
        <taxon>Kibdelosporangium</taxon>
    </lineage>
</organism>